<dbReference type="InterPro" id="IPR001164">
    <property type="entry name" value="ArfGAP_dom"/>
</dbReference>
<accession>A0A024UU70</accession>
<evidence type="ECO:0000256" key="1">
    <source>
        <dbReference type="ARBA" id="ARBA00022468"/>
    </source>
</evidence>
<keyword evidence="1" id="KW-0343">GTPase activation</keyword>
<dbReference type="GeneID" id="20077110"/>
<dbReference type="Gene3D" id="1.10.220.150">
    <property type="entry name" value="Arf GTPase activating protein"/>
    <property type="match status" value="1"/>
</dbReference>
<dbReference type="GO" id="GO:0032012">
    <property type="term" value="P:regulation of ARF protein signal transduction"/>
    <property type="evidence" value="ECO:0007669"/>
    <property type="project" value="TreeGrafter"/>
</dbReference>
<dbReference type="RefSeq" id="XP_008860901.1">
    <property type="nucleotide sequence ID" value="XM_008862679.1"/>
</dbReference>
<dbReference type="VEuPathDB" id="FungiDB:H310_00060"/>
<protein>
    <recommendedName>
        <fullName evidence="7">Arf-GAP domain-containing protein</fullName>
    </recommendedName>
</protein>
<dbReference type="PRINTS" id="PR00405">
    <property type="entry name" value="REVINTRACTNG"/>
</dbReference>
<evidence type="ECO:0000256" key="4">
    <source>
        <dbReference type="ARBA" id="ARBA00022833"/>
    </source>
</evidence>
<evidence type="ECO:0000256" key="6">
    <source>
        <dbReference type="SAM" id="MobiDB-lite"/>
    </source>
</evidence>
<dbReference type="GO" id="GO:0008270">
    <property type="term" value="F:zinc ion binding"/>
    <property type="evidence" value="ECO:0007669"/>
    <property type="project" value="UniProtKB-KW"/>
</dbReference>
<feature type="region of interest" description="Disordered" evidence="6">
    <location>
        <begin position="121"/>
        <end position="146"/>
    </location>
</feature>
<dbReference type="AlphaFoldDB" id="A0A024UU70"/>
<dbReference type="EMBL" id="KI913952">
    <property type="protein sequence ID" value="ETW09490.1"/>
    <property type="molecule type" value="Genomic_DNA"/>
</dbReference>
<evidence type="ECO:0000256" key="3">
    <source>
        <dbReference type="ARBA" id="ARBA00022771"/>
    </source>
</evidence>
<dbReference type="InterPro" id="IPR038508">
    <property type="entry name" value="ArfGAP_dom_sf"/>
</dbReference>
<feature type="region of interest" description="Disordered" evidence="6">
    <location>
        <begin position="179"/>
        <end position="205"/>
    </location>
</feature>
<evidence type="ECO:0000256" key="5">
    <source>
        <dbReference type="PROSITE-ProRule" id="PRU00288"/>
    </source>
</evidence>
<dbReference type="SUPFAM" id="SSF57863">
    <property type="entry name" value="ArfGap/RecO-like zinc finger"/>
    <property type="match status" value="1"/>
</dbReference>
<evidence type="ECO:0000259" key="7">
    <source>
        <dbReference type="PROSITE" id="PS50115"/>
    </source>
</evidence>
<proteinExistence type="predicted"/>
<feature type="region of interest" description="Disordered" evidence="6">
    <location>
        <begin position="292"/>
        <end position="384"/>
    </location>
</feature>
<dbReference type="SMART" id="SM00105">
    <property type="entry name" value="ArfGap"/>
    <property type="match status" value="1"/>
</dbReference>
<organism evidence="8">
    <name type="scientific">Aphanomyces invadans</name>
    <dbReference type="NCBI Taxonomy" id="157072"/>
    <lineage>
        <taxon>Eukaryota</taxon>
        <taxon>Sar</taxon>
        <taxon>Stramenopiles</taxon>
        <taxon>Oomycota</taxon>
        <taxon>Saprolegniomycetes</taxon>
        <taxon>Saprolegniales</taxon>
        <taxon>Verrucalvaceae</taxon>
        <taxon>Aphanomyces</taxon>
    </lineage>
</organism>
<dbReference type="PROSITE" id="PS50115">
    <property type="entry name" value="ARFGAP"/>
    <property type="match status" value="1"/>
</dbReference>
<dbReference type="InterPro" id="IPR037278">
    <property type="entry name" value="ARFGAP/RecO"/>
</dbReference>
<dbReference type="Pfam" id="PF01412">
    <property type="entry name" value="ArfGap"/>
    <property type="match status" value="1"/>
</dbReference>
<feature type="domain" description="Arf-GAP" evidence="7">
    <location>
        <begin position="7"/>
        <end position="123"/>
    </location>
</feature>
<keyword evidence="4" id="KW-0862">Zinc</keyword>
<dbReference type="GO" id="GO:0000139">
    <property type="term" value="C:Golgi membrane"/>
    <property type="evidence" value="ECO:0007669"/>
    <property type="project" value="TreeGrafter"/>
</dbReference>
<keyword evidence="3 5" id="KW-0863">Zinc-finger</keyword>
<sequence length="396" mass="41435">MAHQMDLSVQQELRKLPGNNKCVDCDAPYPQWATVSYGTFMCLECSGRHRGLGVHLSFVRSVSMDSWTDKQIRLMQLGGNDHFRSEFDKAGVPKTLSIAQKYNTPQAEAFRNRLNALVEGTTPAPLPRWDPSSLPSGTGGASAGDAKGVEALKGETEQEYVARQLRLREEARARMAAKFGSGGMQGIGSGGPTTSSSSSGSAGGGYADVTSSLGSAFSLLSTTVTSAASSAANLVKNPELTNTVSSSWSTMQAKLTDPELTNTVKSTASSSWSYLTTTTSSLLKNAQSLVDPNAASSSGGANDGLFFPRTNPNLPETSKYEGIGASTLNRPAPAPTSSRTASFDSLPAPPAPASTTSLQKPEPLGSTLAPLPVPAPAAAPKKEVKKDVDFFGEFGM</sequence>
<evidence type="ECO:0000256" key="2">
    <source>
        <dbReference type="ARBA" id="ARBA00022723"/>
    </source>
</evidence>
<dbReference type="STRING" id="157072.A0A024UU70"/>
<dbReference type="OrthoDB" id="983479at2759"/>
<reference evidence="8" key="1">
    <citation type="submission" date="2013-12" db="EMBL/GenBank/DDBJ databases">
        <title>The Genome Sequence of Aphanomyces invadans NJM9701.</title>
        <authorList>
            <consortium name="The Broad Institute Genomics Platform"/>
            <person name="Russ C."/>
            <person name="Tyler B."/>
            <person name="van West P."/>
            <person name="Dieguez-Uribeondo J."/>
            <person name="Young S.K."/>
            <person name="Zeng Q."/>
            <person name="Gargeya S."/>
            <person name="Fitzgerald M."/>
            <person name="Abouelleil A."/>
            <person name="Alvarado L."/>
            <person name="Chapman S.B."/>
            <person name="Gainer-Dewar J."/>
            <person name="Goldberg J."/>
            <person name="Griggs A."/>
            <person name="Gujja S."/>
            <person name="Hansen M."/>
            <person name="Howarth C."/>
            <person name="Imamovic A."/>
            <person name="Ireland A."/>
            <person name="Larimer J."/>
            <person name="McCowan C."/>
            <person name="Murphy C."/>
            <person name="Pearson M."/>
            <person name="Poon T.W."/>
            <person name="Priest M."/>
            <person name="Roberts A."/>
            <person name="Saif S."/>
            <person name="Shea T."/>
            <person name="Sykes S."/>
            <person name="Wortman J."/>
            <person name="Nusbaum C."/>
            <person name="Birren B."/>
        </authorList>
    </citation>
    <scope>NUCLEOTIDE SEQUENCE [LARGE SCALE GENOMIC DNA]</scope>
    <source>
        <strain evidence="8">NJM9701</strain>
    </source>
</reference>
<dbReference type="PANTHER" id="PTHR46395:SF1">
    <property type="entry name" value="ADP-RIBOSYLATION FACTOR GTPASE-ACTIVATING PROTEIN 1"/>
    <property type="match status" value="1"/>
</dbReference>
<evidence type="ECO:0000313" key="8">
    <source>
        <dbReference type="EMBL" id="ETW09490.1"/>
    </source>
</evidence>
<dbReference type="eggNOG" id="KOG0704">
    <property type="taxonomic scope" value="Eukaryota"/>
</dbReference>
<dbReference type="GO" id="GO:0005096">
    <property type="term" value="F:GTPase activator activity"/>
    <property type="evidence" value="ECO:0007669"/>
    <property type="project" value="UniProtKB-KW"/>
</dbReference>
<dbReference type="PANTHER" id="PTHR46395">
    <property type="entry name" value="ADP-RIBOSYLATION FACTOR GTPASE-ACTIVATING PROTEIN 1"/>
    <property type="match status" value="1"/>
</dbReference>
<dbReference type="CDD" id="cd08830">
    <property type="entry name" value="ArfGap_ArfGap1"/>
    <property type="match status" value="1"/>
</dbReference>
<keyword evidence="2" id="KW-0479">Metal-binding</keyword>
<name>A0A024UU70_9STRA</name>
<feature type="compositionally biased region" description="Gly residues" evidence="6">
    <location>
        <begin position="180"/>
        <end position="191"/>
    </location>
</feature>
<dbReference type="GO" id="GO:0030100">
    <property type="term" value="P:regulation of endocytosis"/>
    <property type="evidence" value="ECO:0007669"/>
    <property type="project" value="TreeGrafter"/>
</dbReference>
<gene>
    <name evidence="8" type="ORF">H310_00060</name>
</gene>